<keyword evidence="7" id="KW-0472">Membrane</keyword>
<dbReference type="Proteomes" id="UP001157439">
    <property type="component" value="Unassembled WGS sequence"/>
</dbReference>
<gene>
    <name evidence="10" type="primary">ccmI</name>
    <name evidence="10" type="ORF">GCM10007894_28320</name>
</gene>
<evidence type="ECO:0000256" key="4">
    <source>
        <dbReference type="ARBA" id="ARBA00022803"/>
    </source>
</evidence>
<feature type="compositionally biased region" description="Basic and acidic residues" evidence="6">
    <location>
        <begin position="311"/>
        <end position="321"/>
    </location>
</feature>
<dbReference type="PROSITE" id="PS50005">
    <property type="entry name" value="TPR"/>
    <property type="match status" value="1"/>
</dbReference>
<evidence type="ECO:0000256" key="7">
    <source>
        <dbReference type="SAM" id="Phobius"/>
    </source>
</evidence>
<proteinExistence type="predicted"/>
<feature type="region of interest" description="Disordered" evidence="6">
    <location>
        <begin position="303"/>
        <end position="330"/>
    </location>
</feature>
<dbReference type="Pfam" id="PF23892">
    <property type="entry name" value="Ig_CycH"/>
    <property type="match status" value="1"/>
</dbReference>
<keyword evidence="7" id="KW-0812">Transmembrane</keyword>
<dbReference type="InterPro" id="IPR051263">
    <property type="entry name" value="C-type_cytochrome_biogenesis"/>
</dbReference>
<evidence type="ECO:0000259" key="8">
    <source>
        <dbReference type="Pfam" id="PF23892"/>
    </source>
</evidence>
<evidence type="ECO:0000256" key="1">
    <source>
        <dbReference type="ARBA" id="ARBA00004196"/>
    </source>
</evidence>
<feature type="transmembrane region" description="Helical" evidence="7">
    <location>
        <begin position="6"/>
        <end position="24"/>
    </location>
</feature>
<dbReference type="NCBIfam" id="TIGR03142">
    <property type="entry name" value="cytochro_ccmI"/>
    <property type="match status" value="1"/>
</dbReference>
<dbReference type="InterPro" id="IPR017560">
    <property type="entry name" value="Cyt_c_biogenesis_CcmI"/>
</dbReference>
<reference evidence="10 11" key="1">
    <citation type="journal article" date="2014" name="Int. J. Syst. Evol. Microbiol.">
        <title>Complete genome sequence of Corynebacterium casei LMG S-19264T (=DSM 44701T), isolated from a smear-ripened cheese.</title>
        <authorList>
            <consortium name="US DOE Joint Genome Institute (JGI-PGF)"/>
            <person name="Walter F."/>
            <person name="Albersmeier A."/>
            <person name="Kalinowski J."/>
            <person name="Ruckert C."/>
        </authorList>
    </citation>
    <scope>NUCLEOTIDE SEQUENCE [LARGE SCALE GENOMIC DNA]</scope>
    <source>
        <strain evidence="10 11">NBRC 112785</strain>
    </source>
</reference>
<evidence type="ECO:0000256" key="2">
    <source>
        <dbReference type="ARBA" id="ARBA00022737"/>
    </source>
</evidence>
<dbReference type="PANTHER" id="PTHR47870:SF4">
    <property type="entry name" value="CYTOCHROME C-TYPE BIOGENESIS PROTEIN CYCH"/>
    <property type="match status" value="1"/>
</dbReference>
<feature type="transmembrane region" description="Helical" evidence="7">
    <location>
        <begin position="100"/>
        <end position="118"/>
    </location>
</feature>
<keyword evidence="2" id="KW-0677">Repeat</keyword>
<evidence type="ECO:0000256" key="5">
    <source>
        <dbReference type="PROSITE-ProRule" id="PRU00339"/>
    </source>
</evidence>
<keyword evidence="3" id="KW-0201">Cytochrome c-type biogenesis</keyword>
<dbReference type="SUPFAM" id="SSF48452">
    <property type="entry name" value="TPR-like"/>
    <property type="match status" value="1"/>
</dbReference>
<keyword evidence="11" id="KW-1185">Reference proteome</keyword>
<evidence type="ECO:0000313" key="11">
    <source>
        <dbReference type="Proteomes" id="UP001157439"/>
    </source>
</evidence>
<dbReference type="PANTHER" id="PTHR47870">
    <property type="entry name" value="CYTOCHROME C-TYPE BIOGENESIS PROTEIN CCMH"/>
    <property type="match status" value="1"/>
</dbReference>
<dbReference type="EMBL" id="BSPO01000013">
    <property type="protein sequence ID" value="GLS84855.1"/>
    <property type="molecule type" value="Genomic_DNA"/>
</dbReference>
<dbReference type="SMART" id="SM00028">
    <property type="entry name" value="TPR"/>
    <property type="match status" value="1"/>
</dbReference>
<name>A0AA37TSS3_9GAMM</name>
<dbReference type="GO" id="GO:0005886">
    <property type="term" value="C:plasma membrane"/>
    <property type="evidence" value="ECO:0007669"/>
    <property type="project" value="TreeGrafter"/>
</dbReference>
<keyword evidence="7" id="KW-1133">Transmembrane helix</keyword>
<dbReference type="Pfam" id="PF23914">
    <property type="entry name" value="TPR_CcmH_CycH"/>
    <property type="match status" value="1"/>
</dbReference>
<comment type="subcellular location">
    <subcellularLocation>
        <location evidence="1">Cell envelope</location>
    </subcellularLocation>
</comment>
<dbReference type="InterPro" id="IPR056412">
    <property type="entry name" value="Ig_CycH"/>
</dbReference>
<evidence type="ECO:0000256" key="3">
    <source>
        <dbReference type="ARBA" id="ARBA00022748"/>
    </source>
</evidence>
<evidence type="ECO:0000256" key="6">
    <source>
        <dbReference type="SAM" id="MobiDB-lite"/>
    </source>
</evidence>
<feature type="repeat" description="TPR" evidence="5">
    <location>
        <begin position="166"/>
        <end position="199"/>
    </location>
</feature>
<dbReference type="GO" id="GO:0030313">
    <property type="term" value="C:cell envelope"/>
    <property type="evidence" value="ECO:0007669"/>
    <property type="project" value="UniProtKB-SubCell"/>
</dbReference>
<dbReference type="Gene3D" id="1.25.40.10">
    <property type="entry name" value="Tetratricopeptide repeat domain"/>
    <property type="match status" value="1"/>
</dbReference>
<dbReference type="InterPro" id="IPR011990">
    <property type="entry name" value="TPR-like_helical_dom_sf"/>
</dbReference>
<sequence>MHTFWIFIALVLVVGLALIWVPHLRQQKLNEKEEAGVRHQTNLELFNERLAAFEKELQEGELDQQEFDALKQELEMALLQDVQDKEDESLSNESKHKSPLWPGIMTVALFAIVGYMYHQLGAYEQATNSPTVQREQDPHAGMDPNQLMQQRVQMFEAQVQAQPDNSQAWFNLGHAYMSASKYPQSIAAFDKVMELVGTHSELLGPKATAMYYMANQNITPEIQAIIDQSLELDANDPSTLLLVAMDAFFKAEYQQAIDAWTAILNGERTDIDRAAILDAIQTAQTRLGQGDSTMPNDAVHQNAATGEMPDDATHAKAREESSATSLPAAAVGDQKVEVEVTVADALRDQLRPTDMVFIYARHQGGGMPLAAVRLGISALPTTVILDDTKAMSPQMTISSAEVVEVIATVSHNGDIRADSGDLQGLLETVTVGDTTTHKLVIDQVIP</sequence>
<dbReference type="GO" id="GO:0017004">
    <property type="term" value="P:cytochrome complex assembly"/>
    <property type="evidence" value="ECO:0007669"/>
    <property type="project" value="UniProtKB-KW"/>
</dbReference>
<feature type="domain" description="Cytochrome c-type biogenesis protein H Ig-like" evidence="8">
    <location>
        <begin position="336"/>
        <end position="442"/>
    </location>
</feature>
<accession>A0AA37TSS3</accession>
<keyword evidence="4 5" id="KW-0802">TPR repeat</keyword>
<dbReference type="InterPro" id="IPR056413">
    <property type="entry name" value="TPR_CcmH_CycH"/>
</dbReference>
<evidence type="ECO:0000259" key="9">
    <source>
        <dbReference type="Pfam" id="PF23914"/>
    </source>
</evidence>
<comment type="caution">
    <text evidence="10">The sequence shown here is derived from an EMBL/GenBank/DDBJ whole genome shotgun (WGS) entry which is preliminary data.</text>
</comment>
<feature type="domain" description="Cytochrome c-type biogenesis protein H TPR" evidence="9">
    <location>
        <begin position="157"/>
        <end position="265"/>
    </location>
</feature>
<dbReference type="AlphaFoldDB" id="A0AA37TSS3"/>
<organism evidence="10 11">
    <name type="scientific">Paraferrimonas haliotis</name>
    <dbReference type="NCBI Taxonomy" id="2013866"/>
    <lineage>
        <taxon>Bacteria</taxon>
        <taxon>Pseudomonadati</taxon>
        <taxon>Pseudomonadota</taxon>
        <taxon>Gammaproteobacteria</taxon>
        <taxon>Alteromonadales</taxon>
        <taxon>Ferrimonadaceae</taxon>
        <taxon>Paraferrimonas</taxon>
    </lineage>
</organism>
<protein>
    <submittedName>
        <fullName evidence="10">C-type cytochrome biogenesis protein CcmI</fullName>
    </submittedName>
</protein>
<evidence type="ECO:0000313" key="10">
    <source>
        <dbReference type="EMBL" id="GLS84855.1"/>
    </source>
</evidence>
<dbReference type="InterPro" id="IPR019734">
    <property type="entry name" value="TPR_rpt"/>
</dbReference>
<dbReference type="RefSeq" id="WP_095499665.1">
    <property type="nucleotide sequence ID" value="NZ_BSPO01000013.1"/>
</dbReference>